<proteinExistence type="predicted"/>
<dbReference type="STRING" id="1185876.BN8_04205"/>
<evidence type="ECO:0000313" key="1">
    <source>
        <dbReference type="EMBL" id="CCH54977.1"/>
    </source>
</evidence>
<comment type="caution">
    <text evidence="1">The sequence shown here is derived from an EMBL/GenBank/DDBJ whole genome shotgun (WGS) entry which is preliminary data.</text>
</comment>
<evidence type="ECO:0000313" key="2">
    <source>
        <dbReference type="Proteomes" id="UP000009309"/>
    </source>
</evidence>
<dbReference type="AlphaFoldDB" id="I2GM51"/>
<keyword evidence="2" id="KW-1185">Reference proteome</keyword>
<reference evidence="1 2" key="1">
    <citation type="journal article" date="2012" name="J. Bacteriol.">
        <title>Genome Sequence of the Filamentous Bacterium Fibrisoma limi BUZ 3T.</title>
        <authorList>
            <person name="Filippini M."/>
            <person name="Qi W."/>
            <person name="Jaenicke S."/>
            <person name="Goesmann A."/>
            <person name="Smits T.H."/>
            <person name="Bagheri H.C."/>
        </authorList>
    </citation>
    <scope>NUCLEOTIDE SEQUENCE [LARGE SCALE GENOMIC DNA]</scope>
    <source>
        <strain evidence="2">BUZ 3T</strain>
    </source>
</reference>
<gene>
    <name evidence="1" type="ORF">BN8_04205</name>
</gene>
<dbReference type="Proteomes" id="UP000009309">
    <property type="component" value="Unassembled WGS sequence"/>
</dbReference>
<name>I2GM51_9BACT</name>
<protein>
    <submittedName>
        <fullName evidence="1">Uncharacterized protein</fullName>
    </submittedName>
</protein>
<accession>I2GM51</accession>
<organism evidence="1 2">
    <name type="scientific">Fibrisoma limi BUZ 3</name>
    <dbReference type="NCBI Taxonomy" id="1185876"/>
    <lineage>
        <taxon>Bacteria</taxon>
        <taxon>Pseudomonadati</taxon>
        <taxon>Bacteroidota</taxon>
        <taxon>Cytophagia</taxon>
        <taxon>Cytophagales</taxon>
        <taxon>Spirosomataceae</taxon>
        <taxon>Fibrisoma</taxon>
    </lineage>
</organism>
<sequence>MHFTFPKFGFPKIGQMKYFGLNMDYFIFQQND</sequence>
<dbReference type="EMBL" id="CAIT01000007">
    <property type="protein sequence ID" value="CCH54977.1"/>
    <property type="molecule type" value="Genomic_DNA"/>
</dbReference>